<dbReference type="SUPFAM" id="SSF47473">
    <property type="entry name" value="EF-hand"/>
    <property type="match status" value="1"/>
</dbReference>
<dbReference type="InterPro" id="IPR011992">
    <property type="entry name" value="EF-hand-dom_pair"/>
</dbReference>
<feature type="region of interest" description="Disordered" evidence="1">
    <location>
        <begin position="121"/>
        <end position="200"/>
    </location>
</feature>
<comment type="caution">
    <text evidence="2">The sequence shown here is derived from an EMBL/GenBank/DDBJ whole genome shotgun (WGS) entry which is preliminary data.</text>
</comment>
<feature type="compositionally biased region" description="Basic residues" evidence="1">
    <location>
        <begin position="167"/>
        <end position="179"/>
    </location>
</feature>
<feature type="compositionally biased region" description="Low complexity" evidence="1">
    <location>
        <begin position="128"/>
        <end position="137"/>
    </location>
</feature>
<feature type="compositionally biased region" description="Acidic residues" evidence="1">
    <location>
        <begin position="138"/>
        <end position="162"/>
    </location>
</feature>
<reference evidence="2" key="1">
    <citation type="submission" date="2020-05" db="EMBL/GenBank/DDBJ databases">
        <title>Mycena genomes resolve the evolution of fungal bioluminescence.</title>
        <authorList>
            <person name="Tsai I.J."/>
        </authorList>
    </citation>
    <scope>NUCLEOTIDE SEQUENCE</scope>
    <source>
        <strain evidence="2">160909Yilan</strain>
    </source>
</reference>
<evidence type="ECO:0000313" key="3">
    <source>
        <dbReference type="Proteomes" id="UP000623467"/>
    </source>
</evidence>
<dbReference type="EMBL" id="JACAZH010000003">
    <property type="protein sequence ID" value="KAF7373159.1"/>
    <property type="molecule type" value="Genomic_DNA"/>
</dbReference>
<dbReference type="Proteomes" id="UP000623467">
    <property type="component" value="Unassembled WGS sequence"/>
</dbReference>
<protein>
    <submittedName>
        <fullName evidence="2">Uncharacterized protein</fullName>
    </submittedName>
</protein>
<dbReference type="AlphaFoldDB" id="A0A8H6Z9K2"/>
<gene>
    <name evidence="2" type="ORF">MSAN_00524000</name>
</gene>
<keyword evidence="3" id="KW-1185">Reference proteome</keyword>
<evidence type="ECO:0000256" key="1">
    <source>
        <dbReference type="SAM" id="MobiDB-lite"/>
    </source>
</evidence>
<feature type="compositionally biased region" description="Polar residues" evidence="1">
    <location>
        <begin position="25"/>
        <end position="35"/>
    </location>
</feature>
<sequence>MSSNDSFAALPKYLQRRVDRAFDQSAPSNDPNPTDSGGGFLVGDAESSQTQIPLAAIPTALQQLDLPPDDEEVLLVFKNAASGWQSTTNSPEEISDGAAGLYVSREDWRSVCGVLLEHRAEEYEDSDGTSPAAGADSDAADEDEYQEQDEPEADSDSDEYMEEVPFKSRRRTRSAKALRSRSSSSASSTSLPKSKRPTARQKKTCLDTYALFFPAVSEAELPDQRITVQDIQRLTKLIGDKLKGDEVLEMLGEFSTAPDRSMSLADFETMMMAAKLC</sequence>
<proteinExistence type="predicted"/>
<feature type="region of interest" description="Disordered" evidence="1">
    <location>
        <begin position="19"/>
        <end position="48"/>
    </location>
</feature>
<evidence type="ECO:0000313" key="2">
    <source>
        <dbReference type="EMBL" id="KAF7373159.1"/>
    </source>
</evidence>
<dbReference type="OrthoDB" id="2530165at2759"/>
<organism evidence="2 3">
    <name type="scientific">Mycena sanguinolenta</name>
    <dbReference type="NCBI Taxonomy" id="230812"/>
    <lineage>
        <taxon>Eukaryota</taxon>
        <taxon>Fungi</taxon>
        <taxon>Dikarya</taxon>
        <taxon>Basidiomycota</taxon>
        <taxon>Agaricomycotina</taxon>
        <taxon>Agaricomycetes</taxon>
        <taxon>Agaricomycetidae</taxon>
        <taxon>Agaricales</taxon>
        <taxon>Marasmiineae</taxon>
        <taxon>Mycenaceae</taxon>
        <taxon>Mycena</taxon>
    </lineage>
</organism>
<feature type="compositionally biased region" description="Low complexity" evidence="1">
    <location>
        <begin position="180"/>
        <end position="192"/>
    </location>
</feature>
<name>A0A8H6Z9K2_9AGAR</name>
<accession>A0A8H6Z9K2</accession>